<dbReference type="EMBL" id="OBEG01000007">
    <property type="protein sequence ID" value="SNY88888.1"/>
    <property type="molecule type" value="Genomic_DNA"/>
</dbReference>
<evidence type="ECO:0000256" key="3">
    <source>
        <dbReference type="ARBA" id="ARBA00022692"/>
    </source>
</evidence>
<evidence type="ECO:0000256" key="4">
    <source>
        <dbReference type="ARBA" id="ARBA00022989"/>
    </source>
</evidence>
<dbReference type="GO" id="GO:0005886">
    <property type="term" value="C:plasma membrane"/>
    <property type="evidence" value="ECO:0007669"/>
    <property type="project" value="UniProtKB-SubCell"/>
</dbReference>
<reference evidence="8 9" key="1">
    <citation type="submission" date="2017-09" db="EMBL/GenBank/DDBJ databases">
        <authorList>
            <person name="Ehlers B."/>
            <person name="Leendertz F.H."/>
        </authorList>
    </citation>
    <scope>NUCLEOTIDE SEQUENCE [LARGE SCALE GENOMIC DNA]</scope>
    <source>
        <strain evidence="8 9">DSM 45537</strain>
    </source>
</reference>
<keyword evidence="5 6" id="KW-0472">Membrane</keyword>
<dbReference type="RefSeq" id="WP_245910510.1">
    <property type="nucleotide sequence ID" value="NZ_OBEG01000007.1"/>
</dbReference>
<dbReference type="PANTHER" id="PTHR35007">
    <property type="entry name" value="INTEGRAL MEMBRANE PROTEIN-RELATED"/>
    <property type="match status" value="1"/>
</dbReference>
<dbReference type="Pfam" id="PF00482">
    <property type="entry name" value="T2SSF"/>
    <property type="match status" value="1"/>
</dbReference>
<evidence type="ECO:0000256" key="1">
    <source>
        <dbReference type="ARBA" id="ARBA00004651"/>
    </source>
</evidence>
<comment type="subcellular location">
    <subcellularLocation>
        <location evidence="1">Cell membrane</location>
        <topology evidence="1">Multi-pass membrane protein</topology>
    </subcellularLocation>
</comment>
<dbReference type="PANTHER" id="PTHR35007:SF3">
    <property type="entry name" value="POSSIBLE CONSERVED ALANINE RICH MEMBRANE PROTEIN"/>
    <property type="match status" value="1"/>
</dbReference>
<proteinExistence type="predicted"/>
<feature type="domain" description="Type II secretion system protein GspF" evidence="7">
    <location>
        <begin position="59"/>
        <end position="184"/>
    </location>
</feature>
<dbReference type="Proteomes" id="UP000219565">
    <property type="component" value="Unassembled WGS sequence"/>
</dbReference>
<accession>A0A285LVG0</accession>
<evidence type="ECO:0000256" key="2">
    <source>
        <dbReference type="ARBA" id="ARBA00022475"/>
    </source>
</evidence>
<evidence type="ECO:0000313" key="8">
    <source>
        <dbReference type="EMBL" id="SNY88888.1"/>
    </source>
</evidence>
<gene>
    <name evidence="8" type="ORF">SAMN04244553_5881</name>
</gene>
<dbReference type="STRING" id="1379680.GCA_001612615_05406"/>
<keyword evidence="4 6" id="KW-1133">Transmembrane helix</keyword>
<organism evidence="8 9">
    <name type="scientific">Nocardia amikacinitolerans</name>
    <dbReference type="NCBI Taxonomy" id="756689"/>
    <lineage>
        <taxon>Bacteria</taxon>
        <taxon>Bacillati</taxon>
        <taxon>Actinomycetota</taxon>
        <taxon>Actinomycetes</taxon>
        <taxon>Mycobacteriales</taxon>
        <taxon>Nocardiaceae</taxon>
        <taxon>Nocardia</taxon>
    </lineage>
</organism>
<feature type="transmembrane region" description="Helical" evidence="6">
    <location>
        <begin position="178"/>
        <end position="199"/>
    </location>
</feature>
<evidence type="ECO:0000259" key="7">
    <source>
        <dbReference type="Pfam" id="PF00482"/>
    </source>
</evidence>
<sequence>MAVETGMATLALAGAFALWPGRVGVSRRLRVLEPVGRATSAKPKKPGVGDPLDVASVFDLLAACLRAGLPMAGAARAVAAGAPRAVAAALCTAADLLALGSEPNSAWERAAREAEGRPGAAEIDSLARMARRSARSGASLSVAVGELADQHRGAVEDAAAARAERAGVLIGGPLGLCFLPAFLCLGIVPVVIGLAGRVLDGGLL</sequence>
<evidence type="ECO:0000256" key="6">
    <source>
        <dbReference type="SAM" id="Phobius"/>
    </source>
</evidence>
<name>A0A285LVG0_9NOCA</name>
<dbReference type="InterPro" id="IPR018076">
    <property type="entry name" value="T2SS_GspF_dom"/>
</dbReference>
<evidence type="ECO:0000313" key="9">
    <source>
        <dbReference type="Proteomes" id="UP000219565"/>
    </source>
</evidence>
<dbReference type="AlphaFoldDB" id="A0A285LVG0"/>
<evidence type="ECO:0000256" key="5">
    <source>
        <dbReference type="ARBA" id="ARBA00023136"/>
    </source>
</evidence>
<protein>
    <submittedName>
        <fullName evidence="8">Type II secretion system (T2SS), protein F</fullName>
    </submittedName>
</protein>
<keyword evidence="2" id="KW-1003">Cell membrane</keyword>
<keyword evidence="9" id="KW-1185">Reference proteome</keyword>
<keyword evidence="3 6" id="KW-0812">Transmembrane</keyword>